<keyword evidence="2" id="KW-1185">Reference proteome</keyword>
<proteinExistence type="predicted"/>
<dbReference type="Proteomes" id="UP000261011">
    <property type="component" value="Unassembled WGS sequence"/>
</dbReference>
<sequence length="64" mass="7609">MIYGKLYKLGSSLKDASLEIALILERLVFLLQSKKLKMILKYWIREYNKYIKKYAKNLIGILIN</sequence>
<gene>
    <name evidence="1" type="ORF">DXA39_08335</name>
</gene>
<accession>A0A3E2TGW8</accession>
<dbReference type="EMBL" id="QVEU01000010">
    <property type="protein sequence ID" value="RGB74549.1"/>
    <property type="molecule type" value="Genomic_DNA"/>
</dbReference>
<evidence type="ECO:0000313" key="1">
    <source>
        <dbReference type="EMBL" id="RGB74549.1"/>
    </source>
</evidence>
<protein>
    <submittedName>
        <fullName evidence="1">Uncharacterized protein</fullName>
    </submittedName>
</protein>
<comment type="caution">
    <text evidence="1">The sequence shown here is derived from an EMBL/GenBank/DDBJ whole genome shotgun (WGS) entry which is preliminary data.</text>
</comment>
<name>A0A3E2TGW8_9FIRM</name>
<reference evidence="1 2" key="1">
    <citation type="submission" date="2018-08" db="EMBL/GenBank/DDBJ databases">
        <title>A genome reference for cultivated species of the human gut microbiota.</title>
        <authorList>
            <person name="Zou Y."/>
            <person name="Xue W."/>
            <person name="Luo G."/>
        </authorList>
    </citation>
    <scope>NUCLEOTIDE SEQUENCE [LARGE SCALE GENOMIC DNA]</scope>
    <source>
        <strain evidence="1 2">OF01-3</strain>
    </source>
</reference>
<evidence type="ECO:0000313" key="2">
    <source>
        <dbReference type="Proteomes" id="UP000261011"/>
    </source>
</evidence>
<organism evidence="1 2">
    <name type="scientific">Anaerococcus nagyae</name>
    <dbReference type="NCBI Taxonomy" id="1755241"/>
    <lineage>
        <taxon>Bacteria</taxon>
        <taxon>Bacillati</taxon>
        <taxon>Bacillota</taxon>
        <taxon>Tissierellia</taxon>
        <taxon>Tissierellales</taxon>
        <taxon>Peptoniphilaceae</taxon>
        <taxon>Anaerococcus</taxon>
    </lineage>
</organism>
<dbReference type="AlphaFoldDB" id="A0A3E2TGW8"/>